<accession>A0ACC1L799</accession>
<gene>
    <name evidence="1" type="ORF">H4S07_004737</name>
</gene>
<comment type="caution">
    <text evidence="1">The sequence shown here is derived from an EMBL/GenBank/DDBJ whole genome shotgun (WGS) entry which is preliminary data.</text>
</comment>
<evidence type="ECO:0000313" key="1">
    <source>
        <dbReference type="EMBL" id="KAJ2802262.1"/>
    </source>
</evidence>
<dbReference type="EMBL" id="JANBUP010002025">
    <property type="protein sequence ID" value="KAJ2802262.1"/>
    <property type="molecule type" value="Genomic_DNA"/>
</dbReference>
<evidence type="ECO:0000313" key="2">
    <source>
        <dbReference type="Proteomes" id="UP001140096"/>
    </source>
</evidence>
<sequence>MARLTDLPYELLVQLLIYSTNEELVTVCQWTYFCLKQPTPRLCYKFVRQKGKWRKARVIASALQYKFLSIGLLDQIERHEAELTRLSKKSGRSKLERLMDDIRLPGRLFALDVDENLPSNRKPRPVGKKRKRRHGGLGEGDAVSGNQQRFDLVKRLLAMNLSVSGDRGNTGLLLSAKAGNLPMVRLLLKHGADATAGGENKALLLAVVYGHLDVAKRLVKAGAPVSSMALRYAVQKRHLQVISWLMKVGAAPDMVTIQLLDKL</sequence>
<keyword evidence="2" id="KW-1185">Reference proteome</keyword>
<dbReference type="Proteomes" id="UP001140096">
    <property type="component" value="Unassembled WGS sequence"/>
</dbReference>
<proteinExistence type="predicted"/>
<protein>
    <submittedName>
        <fullName evidence="1">Uncharacterized protein</fullName>
    </submittedName>
</protein>
<name>A0ACC1L799_9FUNG</name>
<organism evidence="1 2">
    <name type="scientific">Coemansia furcata</name>
    <dbReference type="NCBI Taxonomy" id="417177"/>
    <lineage>
        <taxon>Eukaryota</taxon>
        <taxon>Fungi</taxon>
        <taxon>Fungi incertae sedis</taxon>
        <taxon>Zoopagomycota</taxon>
        <taxon>Kickxellomycotina</taxon>
        <taxon>Kickxellomycetes</taxon>
        <taxon>Kickxellales</taxon>
        <taxon>Kickxellaceae</taxon>
        <taxon>Coemansia</taxon>
    </lineage>
</organism>
<reference evidence="1" key="1">
    <citation type="submission" date="2022-07" db="EMBL/GenBank/DDBJ databases">
        <title>Phylogenomic reconstructions and comparative analyses of Kickxellomycotina fungi.</title>
        <authorList>
            <person name="Reynolds N.K."/>
            <person name="Stajich J.E."/>
            <person name="Barry K."/>
            <person name="Grigoriev I.V."/>
            <person name="Crous P."/>
            <person name="Smith M.E."/>
        </authorList>
    </citation>
    <scope>NUCLEOTIDE SEQUENCE</scope>
    <source>
        <strain evidence="1">CBS 102833</strain>
    </source>
</reference>